<sequence length="177" mass="19223">MKTKSVIVASALSLSLLSSELYAAPAASVQKKQPVISTVTDTAANIKVVKRFINEVLNSGHAEIIDQVWANDMIWHGGSMGEIHGLDNFKKLNGGKAFSNLHLKIKDVIASGDKVVIYFTNSGTQTGDFMGFHSAGKTASWDGMGIYRIQNGKIAEGWFSEDILQMLIQLEAIKLPK</sequence>
<dbReference type="GO" id="GO:0030638">
    <property type="term" value="P:polyketide metabolic process"/>
    <property type="evidence" value="ECO:0007669"/>
    <property type="project" value="InterPro"/>
</dbReference>
<proteinExistence type="predicted"/>
<dbReference type="Pfam" id="PF07366">
    <property type="entry name" value="SnoaL"/>
    <property type="match status" value="1"/>
</dbReference>
<dbReference type="Proteomes" id="UP000537204">
    <property type="component" value="Unassembled WGS sequence"/>
</dbReference>
<protein>
    <submittedName>
        <fullName evidence="2">Putative ester cyclase</fullName>
    </submittedName>
</protein>
<gene>
    <name evidence="2" type="ORF">HDE68_004418</name>
</gene>
<dbReference type="PANTHER" id="PTHR38436:SF1">
    <property type="entry name" value="ESTER CYCLASE"/>
    <property type="match status" value="1"/>
</dbReference>
<dbReference type="AlphaFoldDB" id="A0A7W8ZQS1"/>
<name>A0A7W8ZQS1_9SPHI</name>
<evidence type="ECO:0000313" key="3">
    <source>
        <dbReference type="Proteomes" id="UP000537204"/>
    </source>
</evidence>
<organism evidence="2 3">
    <name type="scientific">Pedobacter cryoconitis</name>
    <dbReference type="NCBI Taxonomy" id="188932"/>
    <lineage>
        <taxon>Bacteria</taxon>
        <taxon>Pseudomonadati</taxon>
        <taxon>Bacteroidota</taxon>
        <taxon>Sphingobacteriia</taxon>
        <taxon>Sphingobacteriales</taxon>
        <taxon>Sphingobacteriaceae</taxon>
        <taxon>Pedobacter</taxon>
    </lineage>
</organism>
<dbReference type="InterPro" id="IPR009959">
    <property type="entry name" value="Cyclase_SnoaL-like"/>
</dbReference>
<evidence type="ECO:0000313" key="2">
    <source>
        <dbReference type="EMBL" id="MBB5638489.1"/>
    </source>
</evidence>
<dbReference type="EMBL" id="JACHCE010000008">
    <property type="protein sequence ID" value="MBB5638489.1"/>
    <property type="molecule type" value="Genomic_DNA"/>
</dbReference>
<evidence type="ECO:0000256" key="1">
    <source>
        <dbReference type="SAM" id="SignalP"/>
    </source>
</evidence>
<feature type="signal peptide" evidence="1">
    <location>
        <begin position="1"/>
        <end position="23"/>
    </location>
</feature>
<keyword evidence="1" id="KW-0732">Signal</keyword>
<dbReference type="SUPFAM" id="SSF54427">
    <property type="entry name" value="NTF2-like"/>
    <property type="match status" value="1"/>
</dbReference>
<comment type="caution">
    <text evidence="2">The sequence shown here is derived from an EMBL/GenBank/DDBJ whole genome shotgun (WGS) entry which is preliminary data.</text>
</comment>
<dbReference type="RefSeq" id="WP_183884302.1">
    <property type="nucleotide sequence ID" value="NZ_JACHCE010000008.1"/>
</dbReference>
<dbReference type="InterPro" id="IPR032710">
    <property type="entry name" value="NTF2-like_dom_sf"/>
</dbReference>
<reference evidence="2 3" key="1">
    <citation type="submission" date="2020-08" db="EMBL/GenBank/DDBJ databases">
        <title>Genomic Encyclopedia of Type Strains, Phase IV (KMG-V): Genome sequencing to study the core and pangenomes of soil and plant-associated prokaryotes.</title>
        <authorList>
            <person name="Whitman W."/>
        </authorList>
    </citation>
    <scope>NUCLEOTIDE SEQUENCE [LARGE SCALE GENOMIC DNA]</scope>
    <source>
        <strain evidence="2 3">S3M1</strain>
    </source>
</reference>
<accession>A0A7W8ZQS1</accession>
<dbReference type="PANTHER" id="PTHR38436">
    <property type="entry name" value="POLYKETIDE CYCLASE SNOAL-LIKE DOMAIN"/>
    <property type="match status" value="1"/>
</dbReference>
<feature type="chain" id="PRO_5030942858" evidence="1">
    <location>
        <begin position="24"/>
        <end position="177"/>
    </location>
</feature>
<dbReference type="Gene3D" id="3.10.450.50">
    <property type="match status" value="1"/>
</dbReference>